<dbReference type="PANTHER" id="PTHR33186">
    <property type="entry name" value="OS10G0136150 PROTEIN-RELATED"/>
    <property type="match status" value="1"/>
</dbReference>
<sequence>MSSEAPRSSPAPAPVSLPDNDDIIWEILLRLPPLPSRSPAPPPYASAGAASSPTRDSSAASGRPPPEAPNACSPVFNPTLAGPDRIPPARFSFPHQTGEGSGVLRFDTDKRSLDVIQVPEDIHASNGSRVNLLRTVDGGLGIAVRSKQRIQLWGQAAISDHVVRWVLQKTVELDKFISLSPPMEAKLMILGFDEANNVIFLLTTIGIFTIQLESMKFTALSKDNCIRTYYPYTSFYTAGWGIDGGDDSSEML</sequence>
<organism evidence="2 3">
    <name type="scientific">Urochloa decumbens</name>
    <dbReference type="NCBI Taxonomy" id="240449"/>
    <lineage>
        <taxon>Eukaryota</taxon>
        <taxon>Viridiplantae</taxon>
        <taxon>Streptophyta</taxon>
        <taxon>Embryophyta</taxon>
        <taxon>Tracheophyta</taxon>
        <taxon>Spermatophyta</taxon>
        <taxon>Magnoliopsida</taxon>
        <taxon>Liliopsida</taxon>
        <taxon>Poales</taxon>
        <taxon>Poaceae</taxon>
        <taxon>PACMAD clade</taxon>
        <taxon>Panicoideae</taxon>
        <taxon>Panicodae</taxon>
        <taxon>Paniceae</taxon>
        <taxon>Melinidinae</taxon>
        <taxon>Urochloa</taxon>
    </lineage>
</organism>
<dbReference type="EMBL" id="OZ075114">
    <property type="protein sequence ID" value="CAL5060815.1"/>
    <property type="molecule type" value="Genomic_DNA"/>
</dbReference>
<reference evidence="2" key="1">
    <citation type="submission" date="2024-10" db="EMBL/GenBank/DDBJ databases">
        <authorList>
            <person name="Ryan C."/>
        </authorList>
    </citation>
    <scope>NUCLEOTIDE SEQUENCE [LARGE SCALE GENOMIC DNA]</scope>
</reference>
<accession>A0ABC9ENV3</accession>
<evidence type="ECO:0000256" key="1">
    <source>
        <dbReference type="SAM" id="MobiDB-lite"/>
    </source>
</evidence>
<keyword evidence="3" id="KW-1185">Reference proteome</keyword>
<evidence type="ECO:0000313" key="3">
    <source>
        <dbReference type="Proteomes" id="UP001497457"/>
    </source>
</evidence>
<gene>
    <name evidence="2" type="ORF">URODEC1_LOCUS97370</name>
</gene>
<name>A0ABC9ENV3_9POAL</name>
<dbReference type="PANTHER" id="PTHR33186:SF16">
    <property type="entry name" value="F-BOX ASSOCIATED DOMAIN-CONTAINING PROTEIN"/>
    <property type="match status" value="1"/>
</dbReference>
<evidence type="ECO:0000313" key="2">
    <source>
        <dbReference type="EMBL" id="CAL5060815.1"/>
    </source>
</evidence>
<proteinExistence type="predicted"/>
<feature type="region of interest" description="Disordered" evidence="1">
    <location>
        <begin position="35"/>
        <end position="104"/>
    </location>
</feature>
<protein>
    <submittedName>
        <fullName evidence="2">Uncharacterized protein</fullName>
    </submittedName>
</protein>
<feature type="compositionally biased region" description="Pro residues" evidence="1">
    <location>
        <begin position="35"/>
        <end position="44"/>
    </location>
</feature>
<dbReference type="Proteomes" id="UP001497457">
    <property type="component" value="Chromosome 4rd"/>
</dbReference>
<dbReference type="AlphaFoldDB" id="A0ABC9ENV3"/>